<dbReference type="RefSeq" id="WP_027448045.1">
    <property type="nucleotide sequence ID" value="NZ_AVPF01000069.1"/>
</dbReference>
<reference evidence="2 3" key="1">
    <citation type="submission" date="2013-08" db="EMBL/GenBank/DDBJ databases">
        <authorList>
            <person name="Huang J."/>
            <person name="Wang G."/>
        </authorList>
    </citation>
    <scope>NUCLEOTIDE SEQUENCE [LARGE SCALE GENOMIC DNA]</scope>
    <source>
        <strain evidence="2 3">BH030004</strain>
    </source>
</reference>
<protein>
    <recommendedName>
        <fullName evidence="4">YpjP-like protein</fullName>
    </recommendedName>
</protein>
<keyword evidence="3" id="KW-1185">Reference proteome</keyword>
<dbReference type="Pfam" id="PF14005">
    <property type="entry name" value="YpjP"/>
    <property type="match status" value="1"/>
</dbReference>
<evidence type="ECO:0000313" key="3">
    <source>
        <dbReference type="Proteomes" id="UP000030403"/>
    </source>
</evidence>
<sequence length="207" mass="24004">MKPWFRKIFVVFVAILTLGLYIPPTHLDAEAADKNEIVSPERNEDSDSRTETPPDPIDITIEEEAQKDEESLSAEFYISTITEQAKEQTVSKLGPRIIEKVEVDFEKDILPSIEDVVQSILAEASDDEVPYYSISEEPSAGYGEQIFSMYDERSNQEIARFHVRRDKRPGEGYWFNFHYHLSQDGFEEHHPIGEIYWDKNTPPKWMS</sequence>
<comment type="caution">
    <text evidence="2">The sequence shown here is derived from an EMBL/GenBank/DDBJ whole genome shotgun (WGS) entry which is preliminary data.</text>
</comment>
<accession>A0A0A5FYY9</accession>
<dbReference type="STRING" id="1385511.GCA_000425225_00589"/>
<dbReference type="OrthoDB" id="2435352at2"/>
<organism evidence="2 3">
    <name type="scientific">Pontibacillus marinus BH030004 = DSM 16465</name>
    <dbReference type="NCBI Taxonomy" id="1385511"/>
    <lineage>
        <taxon>Bacteria</taxon>
        <taxon>Bacillati</taxon>
        <taxon>Bacillota</taxon>
        <taxon>Bacilli</taxon>
        <taxon>Bacillales</taxon>
        <taxon>Bacillaceae</taxon>
        <taxon>Pontibacillus</taxon>
    </lineage>
</organism>
<dbReference type="EMBL" id="AVPF01000069">
    <property type="protein sequence ID" value="KGX84048.1"/>
    <property type="molecule type" value="Genomic_DNA"/>
</dbReference>
<dbReference type="InterPro" id="IPR025616">
    <property type="entry name" value="YpjP"/>
</dbReference>
<evidence type="ECO:0000256" key="1">
    <source>
        <dbReference type="SAM" id="MobiDB-lite"/>
    </source>
</evidence>
<gene>
    <name evidence="2" type="ORF">N783_19435</name>
</gene>
<name>A0A0A5FYY9_9BACI</name>
<feature type="region of interest" description="Disordered" evidence="1">
    <location>
        <begin position="32"/>
        <end position="58"/>
    </location>
</feature>
<proteinExistence type="predicted"/>
<dbReference type="eggNOG" id="ENOG502ZV7K">
    <property type="taxonomic scope" value="Bacteria"/>
</dbReference>
<evidence type="ECO:0008006" key="4">
    <source>
        <dbReference type="Google" id="ProtNLM"/>
    </source>
</evidence>
<feature type="compositionally biased region" description="Basic and acidic residues" evidence="1">
    <location>
        <begin position="32"/>
        <end position="52"/>
    </location>
</feature>
<evidence type="ECO:0000313" key="2">
    <source>
        <dbReference type="EMBL" id="KGX84048.1"/>
    </source>
</evidence>
<dbReference type="AlphaFoldDB" id="A0A0A5FYY9"/>
<dbReference type="Proteomes" id="UP000030403">
    <property type="component" value="Unassembled WGS sequence"/>
</dbReference>